<accession>A0AA90PJN6</accession>
<evidence type="ECO:0000256" key="1">
    <source>
        <dbReference type="ARBA" id="ARBA00022692"/>
    </source>
</evidence>
<dbReference type="PANTHER" id="PTHR23523:SF2">
    <property type="entry name" value="2-NITROIMIDAZOLE TRANSPORTER"/>
    <property type="match status" value="1"/>
</dbReference>
<sequence length="389" mass="42884">MHSKKQIELFILLGIILITLNLRGPITGVGPIIELIKEQYHLSSSLAGFITTLPLLAFAIFSPIVARFRYITTMFYGLLLIFLGEIIRSYFGEVGLFVGTSIMGVGIAVANVLLPSIIKSGFPKTFGKIMSIYSLVLVISAAIGAGISVPLALSLNLGWKNTLAVWSIVALIAVILWIPQLGGRRRYKNNKTHSSASVPIYKYATSWWITFFMGTQSLVFYSVIAWFPSILMDKGFDIHFASNMTLLYQICSMPVALFAPMMVARIRNKHKHLLTGFLCLMYAFAFGVLFFCDGLWSMVIATIFLAFPMGGMFGIALLFVSTKASHPQKVARLSGMAQSLGYLIAAIGPILLGFVYDLAHSWNVPLVLFVCLTLLLIFFGYKANNSKVI</sequence>
<feature type="transmembrane region" description="Helical" evidence="4">
    <location>
        <begin position="203"/>
        <end position="226"/>
    </location>
</feature>
<comment type="caution">
    <text evidence="7">The sequence shown here is derived from an EMBL/GenBank/DDBJ whole genome shotgun (WGS) entry which is preliminary data.</text>
</comment>
<proteinExistence type="predicted"/>
<keyword evidence="3 4" id="KW-0472">Membrane</keyword>
<evidence type="ECO:0000259" key="5">
    <source>
        <dbReference type="PROSITE" id="PS50850"/>
    </source>
</evidence>
<feature type="transmembrane region" description="Helical" evidence="4">
    <location>
        <begin position="73"/>
        <end position="91"/>
    </location>
</feature>
<evidence type="ECO:0000256" key="4">
    <source>
        <dbReference type="SAM" id="Phobius"/>
    </source>
</evidence>
<name>A0AA90PJN6_9HELI</name>
<dbReference type="SUPFAM" id="SSF103473">
    <property type="entry name" value="MFS general substrate transporter"/>
    <property type="match status" value="1"/>
</dbReference>
<feature type="transmembrane region" description="Helical" evidence="4">
    <location>
        <begin position="362"/>
        <end position="381"/>
    </location>
</feature>
<keyword evidence="2 4" id="KW-1133">Transmembrane helix</keyword>
<dbReference type="Gene3D" id="1.20.1250.20">
    <property type="entry name" value="MFS general substrate transporter like domains"/>
    <property type="match status" value="1"/>
</dbReference>
<dbReference type="InterPro" id="IPR020846">
    <property type="entry name" value="MFS_dom"/>
</dbReference>
<dbReference type="GO" id="GO:0022857">
    <property type="term" value="F:transmembrane transporter activity"/>
    <property type="evidence" value="ECO:0007669"/>
    <property type="project" value="InterPro"/>
</dbReference>
<evidence type="ECO:0000256" key="2">
    <source>
        <dbReference type="ARBA" id="ARBA00022989"/>
    </source>
</evidence>
<organism evidence="7 8">
    <name type="scientific">Helicobacter cappadocius</name>
    <dbReference type="NCBI Taxonomy" id="3063998"/>
    <lineage>
        <taxon>Bacteria</taxon>
        <taxon>Pseudomonadati</taxon>
        <taxon>Campylobacterota</taxon>
        <taxon>Epsilonproteobacteria</taxon>
        <taxon>Campylobacterales</taxon>
        <taxon>Helicobacteraceae</taxon>
        <taxon>Helicobacter</taxon>
    </lineage>
</organism>
<feature type="transmembrane region" description="Helical" evidence="4">
    <location>
        <begin position="7"/>
        <end position="26"/>
    </location>
</feature>
<dbReference type="Proteomes" id="UP001177258">
    <property type="component" value="Unassembled WGS sequence"/>
</dbReference>
<dbReference type="Proteomes" id="UP001240777">
    <property type="component" value="Unassembled WGS sequence"/>
</dbReference>
<evidence type="ECO:0000313" key="6">
    <source>
        <dbReference type="EMBL" id="MDO7253222.1"/>
    </source>
</evidence>
<feature type="transmembrane region" description="Helical" evidence="4">
    <location>
        <begin position="297"/>
        <end position="320"/>
    </location>
</feature>
<gene>
    <name evidence="6" type="ORF">Q5I04_04780</name>
    <name evidence="7" type="ORF">Q5I06_05095</name>
</gene>
<feature type="transmembrane region" description="Helical" evidence="4">
    <location>
        <begin position="130"/>
        <end position="151"/>
    </location>
</feature>
<feature type="transmembrane region" description="Helical" evidence="4">
    <location>
        <begin position="273"/>
        <end position="291"/>
    </location>
</feature>
<dbReference type="PANTHER" id="PTHR23523">
    <property type="match status" value="1"/>
</dbReference>
<dbReference type="CDD" id="cd17339">
    <property type="entry name" value="MFS_NIMT_CynX_like"/>
    <property type="match status" value="1"/>
</dbReference>
<dbReference type="InterPro" id="IPR011701">
    <property type="entry name" value="MFS"/>
</dbReference>
<dbReference type="Pfam" id="PF07690">
    <property type="entry name" value="MFS_1"/>
    <property type="match status" value="1"/>
</dbReference>
<feature type="transmembrane region" description="Helical" evidence="4">
    <location>
        <begin position="340"/>
        <end position="356"/>
    </location>
</feature>
<evidence type="ECO:0000313" key="8">
    <source>
        <dbReference type="Proteomes" id="UP001177258"/>
    </source>
</evidence>
<feature type="transmembrane region" description="Helical" evidence="4">
    <location>
        <begin position="46"/>
        <end position="66"/>
    </location>
</feature>
<evidence type="ECO:0000313" key="9">
    <source>
        <dbReference type="Proteomes" id="UP001240777"/>
    </source>
</evidence>
<reference evidence="6 8" key="3">
    <citation type="journal article" date="2024" name="Syst. Appl. Microbiol.">
        <title>Helicobacter cappadocius sp. nov., from lizards: The first psychrotrophic Helicobacter species.</title>
        <authorList>
            <person name="Aydin F."/>
            <person name="Tarhane S."/>
            <person name="Karakaya E."/>
            <person name="Abay S."/>
            <person name="Kayman T."/>
            <person name="Guran O."/>
            <person name="Bozkurt E."/>
            <person name="Uzum N."/>
            <person name="Avci A."/>
            <person name="Olgun K."/>
            <person name="Jablonski D."/>
            <person name="Guran C."/>
            <person name="Burcin Saticioglu I."/>
        </authorList>
    </citation>
    <scope>NUCLEOTIDE SEQUENCE [LARGE SCALE GENOMIC DNA]</scope>
    <source>
        <strain evidence="6">Faydin-H75</strain>
        <strain evidence="8">faydin-H76</strain>
    </source>
</reference>
<protein>
    <submittedName>
        <fullName evidence="7">MFS transporter</fullName>
    </submittedName>
</protein>
<reference evidence="7 9" key="1">
    <citation type="submission" date="2023-07" db="EMBL/GenBank/DDBJ databases">
        <title>Unpublished Manusciprt.</title>
        <authorList>
            <person name="Aydin F."/>
            <person name="Tarhane S."/>
            <person name="Saticioglu I.B."/>
            <person name="Karakaya E."/>
            <person name="Abay S."/>
            <person name="Guran O."/>
            <person name="Bozkurt E."/>
            <person name="Uzum N."/>
            <person name="Olgun K."/>
            <person name="Jablonski D."/>
        </authorList>
    </citation>
    <scope>NUCLEOTIDE SEQUENCE</scope>
    <source>
        <strain evidence="9">faydin-H75</strain>
        <strain evidence="7">Faydin-H76</strain>
    </source>
</reference>
<keyword evidence="1 4" id="KW-0812">Transmembrane</keyword>
<dbReference type="PROSITE" id="PS50850">
    <property type="entry name" value="MFS"/>
    <property type="match status" value="1"/>
</dbReference>
<dbReference type="EMBL" id="JAUPEV010000006">
    <property type="protein sequence ID" value="MDO7253222.1"/>
    <property type="molecule type" value="Genomic_DNA"/>
</dbReference>
<evidence type="ECO:0000313" key="7">
    <source>
        <dbReference type="EMBL" id="MDP2539146.1"/>
    </source>
</evidence>
<feature type="transmembrane region" description="Helical" evidence="4">
    <location>
        <begin position="163"/>
        <end position="182"/>
    </location>
</feature>
<dbReference type="RefSeq" id="WP_305517067.1">
    <property type="nucleotide sequence ID" value="NZ_JAUPEV010000006.1"/>
</dbReference>
<keyword evidence="9" id="KW-1185">Reference proteome</keyword>
<evidence type="ECO:0000256" key="3">
    <source>
        <dbReference type="ARBA" id="ARBA00023136"/>
    </source>
</evidence>
<dbReference type="InterPro" id="IPR036259">
    <property type="entry name" value="MFS_trans_sf"/>
</dbReference>
<dbReference type="AlphaFoldDB" id="A0AA90PJN6"/>
<feature type="transmembrane region" description="Helical" evidence="4">
    <location>
        <begin position="246"/>
        <end position="266"/>
    </location>
</feature>
<dbReference type="EMBL" id="JAUYZK010000006">
    <property type="protein sequence ID" value="MDP2539146.1"/>
    <property type="molecule type" value="Genomic_DNA"/>
</dbReference>
<reference evidence="6" key="2">
    <citation type="submission" date="2023-07" db="EMBL/GenBank/DDBJ databases">
        <authorList>
            <person name="Aydin F."/>
            <person name="Tarhane S."/>
            <person name="Saticioglu I.B."/>
            <person name="Karakaya E."/>
            <person name="Abay S."/>
            <person name="Guran O."/>
            <person name="Bozkurt E."/>
            <person name="Uzum N."/>
            <person name="Olgun K."/>
            <person name="Jablonski D."/>
        </authorList>
    </citation>
    <scope>NUCLEOTIDE SEQUENCE</scope>
    <source>
        <strain evidence="6">Faydin-H75</strain>
    </source>
</reference>
<feature type="transmembrane region" description="Helical" evidence="4">
    <location>
        <begin position="97"/>
        <end position="118"/>
    </location>
</feature>
<feature type="domain" description="Major facilitator superfamily (MFS) profile" evidence="5">
    <location>
        <begin position="1"/>
        <end position="387"/>
    </location>
</feature>
<dbReference type="InterPro" id="IPR052524">
    <property type="entry name" value="MFS_Cyanate_Porter"/>
</dbReference>